<dbReference type="Proteomes" id="UP001139344">
    <property type="component" value="Unassembled WGS sequence"/>
</dbReference>
<organism evidence="1 2">
    <name type="scientific">Christiangramia crocea</name>
    <dbReference type="NCBI Taxonomy" id="2904124"/>
    <lineage>
        <taxon>Bacteria</taxon>
        <taxon>Pseudomonadati</taxon>
        <taxon>Bacteroidota</taxon>
        <taxon>Flavobacteriia</taxon>
        <taxon>Flavobacteriales</taxon>
        <taxon>Flavobacteriaceae</taxon>
        <taxon>Christiangramia</taxon>
    </lineage>
</organism>
<accession>A0A9X1UZ25</accession>
<name>A0A9X1UZ25_9FLAO</name>
<comment type="caution">
    <text evidence="1">The sequence shown here is derived from an EMBL/GenBank/DDBJ whole genome shotgun (WGS) entry which is preliminary data.</text>
</comment>
<keyword evidence="2" id="KW-1185">Reference proteome</keyword>
<sequence length="86" mass="10134">MELITIKEFNLLPENEKKEIIIYHGDIIEYRSGWQKNFALYAVERFFVEVEISDDDDIMNFKAFQTGELLDKYTLEPGILKSILLS</sequence>
<protein>
    <submittedName>
        <fullName evidence="1">Uncharacterized protein</fullName>
    </submittedName>
</protein>
<reference evidence="1" key="1">
    <citation type="submission" date="2021-12" db="EMBL/GenBank/DDBJ databases">
        <title>Description of Gramella crocea sp. nov., a new bacterium isolated from activated sludge.</title>
        <authorList>
            <person name="Zhang X."/>
        </authorList>
    </citation>
    <scope>NUCLEOTIDE SEQUENCE</scope>
    <source>
        <strain evidence="1">YB25</strain>
    </source>
</reference>
<evidence type="ECO:0000313" key="1">
    <source>
        <dbReference type="EMBL" id="MCG9971938.1"/>
    </source>
</evidence>
<evidence type="ECO:0000313" key="2">
    <source>
        <dbReference type="Proteomes" id="UP001139344"/>
    </source>
</evidence>
<dbReference type="RefSeq" id="WP_240098649.1">
    <property type="nucleotide sequence ID" value="NZ_JAJSON010000020.1"/>
</dbReference>
<gene>
    <name evidence="1" type="ORF">LU635_09845</name>
</gene>
<proteinExistence type="predicted"/>
<dbReference type="AlphaFoldDB" id="A0A9X1UZ25"/>
<dbReference type="EMBL" id="JAJSON010000020">
    <property type="protein sequence ID" value="MCG9971938.1"/>
    <property type="molecule type" value="Genomic_DNA"/>
</dbReference>